<dbReference type="EMBL" id="KZ857387">
    <property type="protein sequence ID" value="RDX53476.1"/>
    <property type="molecule type" value="Genomic_DNA"/>
</dbReference>
<dbReference type="AlphaFoldDB" id="A0A371DLS9"/>
<evidence type="ECO:0000313" key="2">
    <source>
        <dbReference type="Proteomes" id="UP000256964"/>
    </source>
</evidence>
<reference evidence="1 2" key="1">
    <citation type="journal article" date="2018" name="Biotechnol. Biofuels">
        <title>Integrative visual omics of the white-rot fungus Polyporus brumalis exposes the biotechnological potential of its oxidative enzymes for delignifying raw plant biomass.</title>
        <authorList>
            <person name="Miyauchi S."/>
            <person name="Rancon A."/>
            <person name="Drula E."/>
            <person name="Hage H."/>
            <person name="Chaduli D."/>
            <person name="Favel A."/>
            <person name="Grisel S."/>
            <person name="Henrissat B."/>
            <person name="Herpoel-Gimbert I."/>
            <person name="Ruiz-Duenas F.J."/>
            <person name="Chevret D."/>
            <person name="Hainaut M."/>
            <person name="Lin J."/>
            <person name="Wang M."/>
            <person name="Pangilinan J."/>
            <person name="Lipzen A."/>
            <person name="Lesage-Meessen L."/>
            <person name="Navarro D."/>
            <person name="Riley R."/>
            <person name="Grigoriev I.V."/>
            <person name="Zhou S."/>
            <person name="Raouche S."/>
            <person name="Rosso M.N."/>
        </authorList>
    </citation>
    <scope>NUCLEOTIDE SEQUENCE [LARGE SCALE GENOMIC DNA]</scope>
    <source>
        <strain evidence="1 2">BRFM 1820</strain>
    </source>
</reference>
<keyword evidence="2" id="KW-1185">Reference proteome</keyword>
<dbReference type="OrthoDB" id="10511601at2759"/>
<name>A0A371DLS9_9APHY</name>
<proteinExistence type="predicted"/>
<accession>A0A371DLS9</accession>
<protein>
    <submittedName>
        <fullName evidence="1">Uncharacterized protein</fullName>
    </submittedName>
</protein>
<dbReference type="Proteomes" id="UP000256964">
    <property type="component" value="Unassembled WGS sequence"/>
</dbReference>
<evidence type="ECO:0000313" key="1">
    <source>
        <dbReference type="EMBL" id="RDX53476.1"/>
    </source>
</evidence>
<gene>
    <name evidence="1" type="ORF">OH76DRAFT_1224226</name>
</gene>
<sequence length="221" mass="24372">MRASLLDGSFAAFAFSPLPRVGRRSGGSWGLRCWQAVVASRRPRLRISQAIARNIGKRVPRPVPPGRVVAASAVGRRVNCRVLPRVDSRIYAPFARARPSVLGFRPRRSRLTQAPDAQRRPIRSCLRPEYAVGIEHVGGSKCTTVYPTFCTTHSSPVTIPSLHAPYKQQHRLQPGGQIRHRTLRLPSSSTTAEDRCLSQVCNPSSHAQRAMTKLNPLQGTS</sequence>
<organism evidence="1 2">
    <name type="scientific">Lentinus brumalis</name>
    <dbReference type="NCBI Taxonomy" id="2498619"/>
    <lineage>
        <taxon>Eukaryota</taxon>
        <taxon>Fungi</taxon>
        <taxon>Dikarya</taxon>
        <taxon>Basidiomycota</taxon>
        <taxon>Agaricomycotina</taxon>
        <taxon>Agaricomycetes</taxon>
        <taxon>Polyporales</taxon>
        <taxon>Polyporaceae</taxon>
        <taxon>Lentinus</taxon>
    </lineage>
</organism>